<dbReference type="RefSeq" id="XP_025424572.1">
    <property type="nucleotide sequence ID" value="XM_025568787.1"/>
</dbReference>
<keyword evidence="3" id="KW-0862">Zinc</keyword>
<evidence type="ECO:0000256" key="4">
    <source>
        <dbReference type="PROSITE-ProRule" id="PRU00175"/>
    </source>
</evidence>
<feature type="region of interest" description="Disordered" evidence="5">
    <location>
        <begin position="275"/>
        <end position="311"/>
    </location>
</feature>
<accession>A0A8B8GQL3</accession>
<sequence length="331" mass="37276">MSKQIIFSNFLNKLEEYENSNFIWCADLIANGRQTLLSVFNSIDNEQLTNLVESFTKFLSLLTQYNPNSLTNENNILIQNEPTPKQNESQELLPKNDVIKIVNSDLQCPICNEWLFRATTVNCNHTFCETCIKKWLNINKACPVCRASIQYTSTSIAVDNFITNLCQLIGGFFKERRESIQNSRKCNNNSSTVDLTIDELINDLNISQSIVNDTYISQLETTIPMTHPNMVRLLPCPPTPVSRANLRQPIASSNTHHPNRVQLLPFPQSSTVISSRENRLQLPSSTSASNSRVNRLQPVPSTNVGSNVGLPTRHQSNIAILSPCHRTTSLK</sequence>
<evidence type="ECO:0000259" key="6">
    <source>
        <dbReference type="PROSITE" id="PS50089"/>
    </source>
</evidence>
<dbReference type="InterPro" id="IPR013083">
    <property type="entry name" value="Znf_RING/FYVE/PHD"/>
</dbReference>
<dbReference type="AlphaFoldDB" id="A0A8B8GQL3"/>
<dbReference type="PROSITE" id="PS00518">
    <property type="entry name" value="ZF_RING_1"/>
    <property type="match status" value="1"/>
</dbReference>
<dbReference type="InterPro" id="IPR001841">
    <property type="entry name" value="Znf_RING"/>
</dbReference>
<dbReference type="GO" id="GO:0008270">
    <property type="term" value="F:zinc ion binding"/>
    <property type="evidence" value="ECO:0007669"/>
    <property type="project" value="UniProtKB-KW"/>
</dbReference>
<dbReference type="Proteomes" id="UP000694846">
    <property type="component" value="Unplaced"/>
</dbReference>
<keyword evidence="2 4" id="KW-0863">Zinc-finger</keyword>
<dbReference type="GeneID" id="112693631"/>
<evidence type="ECO:0000313" key="7">
    <source>
        <dbReference type="Proteomes" id="UP000694846"/>
    </source>
</evidence>
<dbReference type="OrthoDB" id="6597862at2759"/>
<evidence type="ECO:0000256" key="3">
    <source>
        <dbReference type="ARBA" id="ARBA00022833"/>
    </source>
</evidence>
<dbReference type="SUPFAM" id="SSF57850">
    <property type="entry name" value="RING/U-box"/>
    <property type="match status" value="1"/>
</dbReference>
<feature type="domain" description="RING-type" evidence="6">
    <location>
        <begin position="108"/>
        <end position="146"/>
    </location>
</feature>
<evidence type="ECO:0000256" key="2">
    <source>
        <dbReference type="ARBA" id="ARBA00022771"/>
    </source>
</evidence>
<dbReference type="InterPro" id="IPR017907">
    <property type="entry name" value="Znf_RING_CS"/>
</dbReference>
<dbReference type="SMART" id="SM00184">
    <property type="entry name" value="RING"/>
    <property type="match status" value="1"/>
</dbReference>
<keyword evidence="7" id="KW-1185">Reference proteome</keyword>
<feature type="compositionally biased region" description="Polar residues" evidence="5">
    <location>
        <begin position="275"/>
        <end position="306"/>
    </location>
</feature>
<evidence type="ECO:0000256" key="5">
    <source>
        <dbReference type="SAM" id="MobiDB-lite"/>
    </source>
</evidence>
<evidence type="ECO:0000256" key="1">
    <source>
        <dbReference type="ARBA" id="ARBA00022723"/>
    </source>
</evidence>
<reference evidence="8" key="1">
    <citation type="submission" date="2025-08" db="UniProtKB">
        <authorList>
            <consortium name="RefSeq"/>
        </authorList>
    </citation>
    <scope>IDENTIFICATION</scope>
    <source>
        <tissue evidence="8">Whole body</tissue>
    </source>
</reference>
<dbReference type="Gene3D" id="3.30.40.10">
    <property type="entry name" value="Zinc/RING finger domain, C3HC4 (zinc finger)"/>
    <property type="match status" value="1"/>
</dbReference>
<dbReference type="PANTHER" id="PTHR23327:SF51">
    <property type="entry name" value="TRANSCRIPTIONAL REGULATOR OF YEAST FORM ADHERENCE 3"/>
    <property type="match status" value="1"/>
</dbReference>
<gene>
    <name evidence="8" type="primary">LOC112693631</name>
</gene>
<organism evidence="7 8">
    <name type="scientific">Sipha flava</name>
    <name type="common">yellow sugarcane aphid</name>
    <dbReference type="NCBI Taxonomy" id="143950"/>
    <lineage>
        <taxon>Eukaryota</taxon>
        <taxon>Metazoa</taxon>
        <taxon>Ecdysozoa</taxon>
        <taxon>Arthropoda</taxon>
        <taxon>Hexapoda</taxon>
        <taxon>Insecta</taxon>
        <taxon>Pterygota</taxon>
        <taxon>Neoptera</taxon>
        <taxon>Paraneoptera</taxon>
        <taxon>Hemiptera</taxon>
        <taxon>Sternorrhyncha</taxon>
        <taxon>Aphidomorpha</taxon>
        <taxon>Aphidoidea</taxon>
        <taxon>Aphididae</taxon>
        <taxon>Sipha</taxon>
    </lineage>
</organism>
<protein>
    <submittedName>
        <fullName evidence="8">Postreplication repair E3 ubiquitin-protein ligase RAD18-like</fullName>
    </submittedName>
</protein>
<evidence type="ECO:0000313" key="8">
    <source>
        <dbReference type="RefSeq" id="XP_025424572.1"/>
    </source>
</evidence>
<dbReference type="PROSITE" id="PS50089">
    <property type="entry name" value="ZF_RING_2"/>
    <property type="match status" value="1"/>
</dbReference>
<keyword evidence="1" id="KW-0479">Metal-binding</keyword>
<dbReference type="Pfam" id="PF13923">
    <property type="entry name" value="zf-C3HC4_2"/>
    <property type="match status" value="1"/>
</dbReference>
<proteinExistence type="predicted"/>
<name>A0A8B8GQL3_9HEMI</name>
<dbReference type="PANTHER" id="PTHR23327">
    <property type="entry name" value="RING FINGER PROTEIN 127"/>
    <property type="match status" value="1"/>
</dbReference>